<evidence type="ECO:0000259" key="1">
    <source>
        <dbReference type="Pfam" id="PF01248"/>
    </source>
</evidence>
<organism evidence="2 3">
    <name type="scientific">Kandleria vitulina DSM 20405</name>
    <dbReference type="NCBI Taxonomy" id="1410657"/>
    <lineage>
        <taxon>Bacteria</taxon>
        <taxon>Bacillati</taxon>
        <taxon>Bacillota</taxon>
        <taxon>Erysipelotrichia</taxon>
        <taxon>Erysipelotrichales</taxon>
        <taxon>Coprobacillaceae</taxon>
        <taxon>Kandleria</taxon>
    </lineage>
</organism>
<dbReference type="AlphaFoldDB" id="A0A0R2HDG0"/>
<accession>A0A0R2HDG0</accession>
<evidence type="ECO:0000313" key="3">
    <source>
        <dbReference type="Proteomes" id="UP000051841"/>
    </source>
</evidence>
<protein>
    <recommendedName>
        <fullName evidence="1">Ribosomal protein eL8/eL30/eS12/Gadd45 domain-containing protein</fullName>
    </recommendedName>
</protein>
<feature type="domain" description="Ribosomal protein eL8/eL30/eS12/Gadd45" evidence="1">
    <location>
        <begin position="7"/>
        <end position="95"/>
    </location>
</feature>
<dbReference type="PATRIC" id="fig|1410657.5.peg.1186"/>
<dbReference type="EMBL" id="JQBL01000003">
    <property type="protein sequence ID" value="KRN51071.1"/>
    <property type="molecule type" value="Genomic_DNA"/>
</dbReference>
<evidence type="ECO:0000313" key="2">
    <source>
        <dbReference type="EMBL" id="KRN51071.1"/>
    </source>
</evidence>
<dbReference type="InterPro" id="IPR004038">
    <property type="entry name" value="Ribosomal_eL8/eL30/eS12/Gad45"/>
</dbReference>
<dbReference type="Gene3D" id="3.30.1330.30">
    <property type="match status" value="1"/>
</dbReference>
<dbReference type="Pfam" id="PF01248">
    <property type="entry name" value="Ribosomal_L7Ae"/>
    <property type="match status" value="1"/>
</dbReference>
<proteinExistence type="predicted"/>
<dbReference type="SUPFAM" id="SSF55315">
    <property type="entry name" value="L30e-like"/>
    <property type="match status" value="1"/>
</dbReference>
<reference evidence="2 3" key="1">
    <citation type="journal article" date="2015" name="Genome Announc.">
        <title>Expanding the biotechnology potential of lactobacilli through comparative genomics of 213 strains and associated genera.</title>
        <authorList>
            <person name="Sun Z."/>
            <person name="Harris H.M."/>
            <person name="McCann A."/>
            <person name="Guo C."/>
            <person name="Argimon S."/>
            <person name="Zhang W."/>
            <person name="Yang X."/>
            <person name="Jeffery I.B."/>
            <person name="Cooney J.C."/>
            <person name="Kagawa T.F."/>
            <person name="Liu W."/>
            <person name="Song Y."/>
            <person name="Salvetti E."/>
            <person name="Wrobel A."/>
            <person name="Rasinkangas P."/>
            <person name="Parkhill J."/>
            <person name="Rea M.C."/>
            <person name="O'Sullivan O."/>
            <person name="Ritari J."/>
            <person name="Douillard F.P."/>
            <person name="Paul Ross R."/>
            <person name="Yang R."/>
            <person name="Briner A.E."/>
            <person name="Felis G.E."/>
            <person name="de Vos W.M."/>
            <person name="Barrangou R."/>
            <person name="Klaenhammer T.R."/>
            <person name="Caufield P.W."/>
            <person name="Cui Y."/>
            <person name="Zhang H."/>
            <person name="O'Toole P.W."/>
        </authorList>
    </citation>
    <scope>NUCLEOTIDE SEQUENCE [LARGE SCALE GENOMIC DNA]</scope>
    <source>
        <strain evidence="2 3">DSM 20405</strain>
    </source>
</reference>
<name>A0A0R2HDG0_9FIRM</name>
<sequence>MQNKQNILNFLGLAERARKLSTGESALKAVQSKTAKLVIVAEDAGPNTKKKFHDKCAFYEVDIMEWGTSAELSQAIGKINRMAIAIEDQGFAKKLKEKLGG</sequence>
<dbReference type="InterPro" id="IPR029064">
    <property type="entry name" value="Ribosomal_eL30-like_sf"/>
</dbReference>
<comment type="caution">
    <text evidence="2">The sequence shown here is derived from an EMBL/GenBank/DDBJ whole genome shotgun (WGS) entry which is preliminary data.</text>
</comment>
<gene>
    <name evidence="2" type="ORF">IV49_GL001145</name>
</gene>
<keyword evidence="3" id="KW-1185">Reference proteome</keyword>
<dbReference type="Proteomes" id="UP000051841">
    <property type="component" value="Unassembled WGS sequence"/>
</dbReference>
<dbReference type="RefSeq" id="WP_029070484.1">
    <property type="nucleotide sequence ID" value="NZ_JNKN01000004.1"/>
</dbReference>